<name>A0A6A9QE93_ACIIN</name>
<evidence type="ECO:0000313" key="2">
    <source>
        <dbReference type="EMBL" id="MUM65592.1"/>
    </source>
</evidence>
<comment type="caution">
    <text evidence="2">The sequence shown here is derived from an EMBL/GenBank/DDBJ whole genome shotgun (WGS) entry which is preliminary data.</text>
</comment>
<keyword evidence="1" id="KW-1133">Transmembrane helix</keyword>
<evidence type="ECO:0008006" key="4">
    <source>
        <dbReference type="Google" id="ProtNLM"/>
    </source>
</evidence>
<dbReference type="AlphaFoldDB" id="A0A6A9QE93"/>
<organism evidence="2 3">
    <name type="scientific">Acidianus infernus</name>
    <dbReference type="NCBI Taxonomy" id="12915"/>
    <lineage>
        <taxon>Archaea</taxon>
        <taxon>Thermoproteota</taxon>
        <taxon>Thermoprotei</taxon>
        <taxon>Sulfolobales</taxon>
        <taxon>Sulfolobaceae</taxon>
        <taxon>Acidianus</taxon>
    </lineage>
</organism>
<keyword evidence="3" id="KW-1185">Reference proteome</keyword>
<feature type="transmembrane region" description="Helical" evidence="1">
    <location>
        <begin position="44"/>
        <end position="69"/>
    </location>
</feature>
<accession>A0A6A9QE93</accession>
<sequence>MPLIKYKLMGIGLILLSALVIYVSFSIFFLNLRIKLGGLDISPIIIKIINFTIIFLVFIYLAYVGYIMIFHAQEK</sequence>
<protein>
    <recommendedName>
        <fullName evidence="4">Oxidase</fullName>
    </recommendedName>
</protein>
<proteinExistence type="predicted"/>
<feature type="transmembrane region" description="Helical" evidence="1">
    <location>
        <begin position="12"/>
        <end position="32"/>
    </location>
</feature>
<evidence type="ECO:0000256" key="1">
    <source>
        <dbReference type="SAM" id="Phobius"/>
    </source>
</evidence>
<dbReference type="EMBL" id="WFIY01000004">
    <property type="protein sequence ID" value="MUM65592.1"/>
    <property type="molecule type" value="Genomic_DNA"/>
</dbReference>
<keyword evidence="1" id="KW-0812">Transmembrane</keyword>
<reference evidence="2 3" key="1">
    <citation type="submission" date="2019-10" db="EMBL/GenBank/DDBJ databases">
        <title>Genome Sequences from Six Type Strain Members of the Archaeal Family Sulfolobaceae: Acidianus ambivalens, Acidianus infernus, Metallosphaera prunae, Stygiolobus azoricus, Sulfolobus metallicus, and Sulfurisphaera ohwakuensis.</title>
        <authorList>
            <person name="Counts J.A."/>
            <person name="Kelly R.M."/>
        </authorList>
    </citation>
    <scope>NUCLEOTIDE SEQUENCE [LARGE SCALE GENOMIC DNA]</scope>
    <source>
        <strain evidence="2 3">DSM 3191</strain>
    </source>
</reference>
<gene>
    <name evidence="2" type="ORF">D1867_10130</name>
</gene>
<keyword evidence="1" id="KW-0472">Membrane</keyword>
<evidence type="ECO:0000313" key="3">
    <source>
        <dbReference type="Proteomes" id="UP000440125"/>
    </source>
</evidence>
<dbReference type="Proteomes" id="UP000440125">
    <property type="component" value="Unassembled WGS sequence"/>
</dbReference>